<feature type="non-terminal residue" evidence="2">
    <location>
        <position position="1"/>
    </location>
</feature>
<evidence type="ECO:0000259" key="1">
    <source>
        <dbReference type="Pfam" id="PF07748"/>
    </source>
</evidence>
<gene>
    <name evidence="2" type="ORF">MAR_027886</name>
</gene>
<dbReference type="Pfam" id="PF07748">
    <property type="entry name" value="Glyco_hydro_38C"/>
    <property type="match status" value="1"/>
</dbReference>
<dbReference type="Gene3D" id="2.60.40.1360">
    <property type="match status" value="1"/>
</dbReference>
<dbReference type="InterPro" id="IPR011682">
    <property type="entry name" value="Glyco_hydro_38_C"/>
</dbReference>
<dbReference type="InterPro" id="IPR011013">
    <property type="entry name" value="Gal_mutarotase_sf_dom"/>
</dbReference>
<reference evidence="2" key="1">
    <citation type="submission" date="2022-11" db="EMBL/GenBank/DDBJ databases">
        <title>Centuries of genome instability and evolution in soft-shell clam transmissible cancer (bioRxiv).</title>
        <authorList>
            <person name="Hart S.F.M."/>
            <person name="Yonemitsu M.A."/>
            <person name="Giersch R.M."/>
            <person name="Beal B.F."/>
            <person name="Arriagada G."/>
            <person name="Davis B.W."/>
            <person name="Ostrander E.A."/>
            <person name="Goff S.P."/>
            <person name="Metzger M.J."/>
        </authorList>
    </citation>
    <scope>NUCLEOTIDE SEQUENCE</scope>
    <source>
        <strain evidence="2">MELC-2E11</strain>
        <tissue evidence="2">Siphon/mantle</tissue>
    </source>
</reference>
<name>A0ABY7DEZ8_MYAAR</name>
<feature type="domain" description="Glycosyl hydrolase family 38 C-terminal" evidence="1">
    <location>
        <begin position="1"/>
        <end position="110"/>
    </location>
</feature>
<accession>A0ABY7DEZ8</accession>
<dbReference type="SUPFAM" id="SSF74650">
    <property type="entry name" value="Galactose mutarotase-like"/>
    <property type="match status" value="1"/>
</dbReference>
<dbReference type="Proteomes" id="UP001164746">
    <property type="component" value="Chromosome 2"/>
</dbReference>
<sequence length="206" mass="23551">FYTVTVSRETGRITRLWNKAEDVAVSLKQDLFYYIGHDGYNYDAATQASGAYIFRPLSNTPKKANAGKRVAIVAYKGGHVQEIRQVFCDWISQVIRLYDNSSHVEIEWTVGPIPAESFKEGREDDRRGLQFTVMVDRSEGAASIVDGQLELMKLFRHIEIVEIFELSLGANMRKSDIQTLKWRTKEKVRSTTSRERIALNNGRTVE</sequence>
<keyword evidence="3" id="KW-1185">Reference proteome</keyword>
<proteinExistence type="predicted"/>
<dbReference type="InterPro" id="IPR050843">
    <property type="entry name" value="Glycosyl_Hydrlase_38"/>
</dbReference>
<dbReference type="Gene3D" id="2.70.98.30">
    <property type="entry name" value="Golgi alpha-mannosidase II, domain 4"/>
    <property type="match status" value="1"/>
</dbReference>
<dbReference type="PANTHER" id="PTHR11607">
    <property type="entry name" value="ALPHA-MANNOSIDASE"/>
    <property type="match status" value="1"/>
</dbReference>
<organism evidence="2 3">
    <name type="scientific">Mya arenaria</name>
    <name type="common">Soft-shell clam</name>
    <dbReference type="NCBI Taxonomy" id="6604"/>
    <lineage>
        <taxon>Eukaryota</taxon>
        <taxon>Metazoa</taxon>
        <taxon>Spiralia</taxon>
        <taxon>Lophotrochozoa</taxon>
        <taxon>Mollusca</taxon>
        <taxon>Bivalvia</taxon>
        <taxon>Autobranchia</taxon>
        <taxon>Heteroconchia</taxon>
        <taxon>Euheterodonta</taxon>
        <taxon>Imparidentia</taxon>
        <taxon>Neoheterodontei</taxon>
        <taxon>Myida</taxon>
        <taxon>Myoidea</taxon>
        <taxon>Myidae</taxon>
        <taxon>Mya</taxon>
    </lineage>
</organism>
<feature type="non-terminal residue" evidence="2">
    <location>
        <position position="206"/>
    </location>
</feature>
<protein>
    <submittedName>
        <fullName evidence="2">MA2B1-like protein</fullName>
    </submittedName>
</protein>
<evidence type="ECO:0000313" key="2">
    <source>
        <dbReference type="EMBL" id="WAQ95196.1"/>
    </source>
</evidence>
<dbReference type="EMBL" id="CP111013">
    <property type="protein sequence ID" value="WAQ95196.1"/>
    <property type="molecule type" value="Genomic_DNA"/>
</dbReference>
<dbReference type="PANTHER" id="PTHR11607:SF3">
    <property type="entry name" value="LYSOSOMAL ALPHA-MANNOSIDASE"/>
    <property type="match status" value="1"/>
</dbReference>
<evidence type="ECO:0000313" key="3">
    <source>
        <dbReference type="Proteomes" id="UP001164746"/>
    </source>
</evidence>